<protein>
    <submittedName>
        <fullName evidence="1">Uncharacterized protein</fullName>
    </submittedName>
</protein>
<sequence length="113" mass="12447">MQGLELLSDRFTSPASTSPATERTPEAGSWHKRLGLRPLLRSRVRDLRSAGSARKQRMNNERNKQEELCVGADSSRLLVSSEASECKQACLVRNASLGMHVWPATSGPCPVDR</sequence>
<name>A0ACC2HD48_DALPE</name>
<organism evidence="1 2">
    <name type="scientific">Dallia pectoralis</name>
    <name type="common">Alaska blackfish</name>
    <dbReference type="NCBI Taxonomy" id="75939"/>
    <lineage>
        <taxon>Eukaryota</taxon>
        <taxon>Metazoa</taxon>
        <taxon>Chordata</taxon>
        <taxon>Craniata</taxon>
        <taxon>Vertebrata</taxon>
        <taxon>Euteleostomi</taxon>
        <taxon>Actinopterygii</taxon>
        <taxon>Neopterygii</taxon>
        <taxon>Teleostei</taxon>
        <taxon>Protacanthopterygii</taxon>
        <taxon>Esociformes</taxon>
        <taxon>Umbridae</taxon>
        <taxon>Dallia</taxon>
    </lineage>
</organism>
<evidence type="ECO:0000313" key="2">
    <source>
        <dbReference type="Proteomes" id="UP001157502"/>
    </source>
</evidence>
<accession>A0ACC2HD48</accession>
<gene>
    <name evidence="1" type="ORF">DPEC_G00031450</name>
</gene>
<comment type="caution">
    <text evidence="1">The sequence shown here is derived from an EMBL/GenBank/DDBJ whole genome shotgun (WGS) entry which is preliminary data.</text>
</comment>
<keyword evidence="2" id="KW-1185">Reference proteome</keyword>
<evidence type="ECO:0000313" key="1">
    <source>
        <dbReference type="EMBL" id="KAJ8013600.1"/>
    </source>
</evidence>
<reference evidence="1" key="1">
    <citation type="submission" date="2021-05" db="EMBL/GenBank/DDBJ databases">
        <authorList>
            <person name="Pan Q."/>
            <person name="Jouanno E."/>
            <person name="Zahm M."/>
            <person name="Klopp C."/>
            <person name="Cabau C."/>
            <person name="Louis A."/>
            <person name="Berthelot C."/>
            <person name="Parey E."/>
            <person name="Roest Crollius H."/>
            <person name="Montfort J."/>
            <person name="Robinson-Rechavi M."/>
            <person name="Bouchez O."/>
            <person name="Lampietro C."/>
            <person name="Lopez Roques C."/>
            <person name="Donnadieu C."/>
            <person name="Postlethwait J."/>
            <person name="Bobe J."/>
            <person name="Dillon D."/>
            <person name="Chandos A."/>
            <person name="von Hippel F."/>
            <person name="Guiguen Y."/>
        </authorList>
    </citation>
    <scope>NUCLEOTIDE SEQUENCE</scope>
    <source>
        <strain evidence="1">YG-Jan2019</strain>
    </source>
</reference>
<dbReference type="Proteomes" id="UP001157502">
    <property type="component" value="Chromosome 3"/>
</dbReference>
<dbReference type="EMBL" id="CM055730">
    <property type="protein sequence ID" value="KAJ8013600.1"/>
    <property type="molecule type" value="Genomic_DNA"/>
</dbReference>
<proteinExistence type="predicted"/>